<evidence type="ECO:0000313" key="1">
    <source>
        <dbReference type="EMBL" id="WHY88719.1"/>
    </source>
</evidence>
<evidence type="ECO:0000313" key="2">
    <source>
        <dbReference type="Proteomes" id="UP001178288"/>
    </source>
</evidence>
<sequence length="89" mass="10229">MSSDNVWTSNRKEAYEFAKLLTVVDGIGEVFVSKSDTFEFSVFFDIKNNVHEHSLYVEIAHLLTDYELNGINTHGEKWARAFKEVRGEA</sequence>
<accession>A0AA95MUE1</accession>
<reference evidence="1" key="1">
    <citation type="submission" date="2023-05" db="EMBL/GenBank/DDBJ databases">
        <title>Comparative genomics of Bacillaceae isolates and their secondary metabolite potential.</title>
        <authorList>
            <person name="Song L."/>
            <person name="Nielsen L.J."/>
            <person name="Mohite O."/>
            <person name="Xu X."/>
            <person name="Weber T."/>
            <person name="Kovacs A.T."/>
        </authorList>
    </citation>
    <scope>NUCLEOTIDE SEQUENCE</scope>
    <source>
        <strain evidence="1">XLM17</strain>
    </source>
</reference>
<dbReference type="Proteomes" id="UP001178288">
    <property type="component" value="Chromosome"/>
</dbReference>
<gene>
    <name evidence="1" type="ORF">QNH39_13155</name>
</gene>
<keyword evidence="2" id="KW-1185">Reference proteome</keyword>
<organism evidence="1 2">
    <name type="scientific">Neobacillus novalis</name>
    <dbReference type="NCBI Taxonomy" id="220687"/>
    <lineage>
        <taxon>Bacteria</taxon>
        <taxon>Bacillati</taxon>
        <taxon>Bacillota</taxon>
        <taxon>Bacilli</taxon>
        <taxon>Bacillales</taxon>
        <taxon>Bacillaceae</taxon>
        <taxon>Neobacillus</taxon>
    </lineage>
</organism>
<dbReference type="AlphaFoldDB" id="A0AA95MUE1"/>
<name>A0AA95MUE1_9BACI</name>
<dbReference type="KEGG" id="nnv:QNH39_13155"/>
<dbReference type="EMBL" id="CP126114">
    <property type="protein sequence ID" value="WHY88719.1"/>
    <property type="molecule type" value="Genomic_DNA"/>
</dbReference>
<protein>
    <submittedName>
        <fullName evidence="1">Uncharacterized protein</fullName>
    </submittedName>
</protein>
<proteinExistence type="predicted"/>
<dbReference type="RefSeq" id="WP_066087067.1">
    <property type="nucleotide sequence ID" value="NZ_CP126114.1"/>
</dbReference>